<keyword evidence="3" id="KW-1185">Reference proteome</keyword>
<name>A0ABQ7Q2A9_PLUXY</name>
<organism evidence="2 3">
    <name type="scientific">Plutella xylostella</name>
    <name type="common">Diamondback moth</name>
    <name type="synonym">Plutella maculipennis</name>
    <dbReference type="NCBI Taxonomy" id="51655"/>
    <lineage>
        <taxon>Eukaryota</taxon>
        <taxon>Metazoa</taxon>
        <taxon>Ecdysozoa</taxon>
        <taxon>Arthropoda</taxon>
        <taxon>Hexapoda</taxon>
        <taxon>Insecta</taxon>
        <taxon>Pterygota</taxon>
        <taxon>Neoptera</taxon>
        <taxon>Endopterygota</taxon>
        <taxon>Lepidoptera</taxon>
        <taxon>Glossata</taxon>
        <taxon>Ditrysia</taxon>
        <taxon>Yponomeutoidea</taxon>
        <taxon>Plutellidae</taxon>
        <taxon>Plutella</taxon>
    </lineage>
</organism>
<evidence type="ECO:0000313" key="3">
    <source>
        <dbReference type="Proteomes" id="UP000823941"/>
    </source>
</evidence>
<proteinExistence type="predicted"/>
<dbReference type="Proteomes" id="UP000823941">
    <property type="component" value="Chromosome 22"/>
</dbReference>
<comment type="caution">
    <text evidence="2">The sequence shown here is derived from an EMBL/GenBank/DDBJ whole genome shotgun (WGS) entry which is preliminary data.</text>
</comment>
<feature type="region of interest" description="Disordered" evidence="1">
    <location>
        <begin position="13"/>
        <end position="35"/>
    </location>
</feature>
<evidence type="ECO:0000313" key="2">
    <source>
        <dbReference type="EMBL" id="KAG7299365.1"/>
    </source>
</evidence>
<accession>A0ABQ7Q2A9</accession>
<gene>
    <name evidence="2" type="ORF">JYU34_016300</name>
</gene>
<evidence type="ECO:0000256" key="1">
    <source>
        <dbReference type="SAM" id="MobiDB-lite"/>
    </source>
</evidence>
<sequence length="68" mass="7281">MLLRSWKLCRSSAKPKQPSLRGASAATRPRLDSEPADNCCGCGGTTCAGCGPTRGRPRTRWRCSLISS</sequence>
<dbReference type="EMBL" id="JAHIBW010000022">
    <property type="protein sequence ID" value="KAG7299365.1"/>
    <property type="molecule type" value="Genomic_DNA"/>
</dbReference>
<protein>
    <submittedName>
        <fullName evidence="2">Uncharacterized protein</fullName>
    </submittedName>
</protein>
<reference evidence="2 3" key="1">
    <citation type="submission" date="2021-06" db="EMBL/GenBank/DDBJ databases">
        <title>A haploid diamondback moth (Plutella xylostella L.) genome assembly resolves 31 chromosomes and identifies a diamide resistance mutation.</title>
        <authorList>
            <person name="Ward C.M."/>
            <person name="Perry K.D."/>
            <person name="Baker G."/>
            <person name="Powis K."/>
            <person name="Heckel D.G."/>
            <person name="Baxter S.W."/>
        </authorList>
    </citation>
    <scope>NUCLEOTIDE SEQUENCE [LARGE SCALE GENOMIC DNA]</scope>
    <source>
        <strain evidence="2 3">LV</strain>
        <tissue evidence="2">Single pupa</tissue>
    </source>
</reference>